<feature type="transmembrane region" description="Helical" evidence="2">
    <location>
        <begin position="34"/>
        <end position="55"/>
    </location>
</feature>
<feature type="compositionally biased region" description="Pro residues" evidence="1">
    <location>
        <begin position="272"/>
        <end position="282"/>
    </location>
</feature>
<dbReference type="RefSeq" id="WP_285660596.1">
    <property type="nucleotide sequence ID" value="NZ_BSTX01000001.1"/>
</dbReference>
<keyword evidence="2" id="KW-1133">Transmembrane helix</keyword>
<organism evidence="3 4">
    <name type="scientific">Actinorhabdospora filicis</name>
    <dbReference type="NCBI Taxonomy" id="1785913"/>
    <lineage>
        <taxon>Bacteria</taxon>
        <taxon>Bacillati</taxon>
        <taxon>Actinomycetota</taxon>
        <taxon>Actinomycetes</taxon>
        <taxon>Micromonosporales</taxon>
        <taxon>Micromonosporaceae</taxon>
        <taxon>Actinorhabdospora</taxon>
    </lineage>
</organism>
<dbReference type="AlphaFoldDB" id="A0A9W6SDQ9"/>
<dbReference type="Proteomes" id="UP001165079">
    <property type="component" value="Unassembled WGS sequence"/>
</dbReference>
<evidence type="ECO:0000256" key="1">
    <source>
        <dbReference type="SAM" id="MobiDB-lite"/>
    </source>
</evidence>
<reference evidence="3" key="1">
    <citation type="submission" date="2023-03" db="EMBL/GenBank/DDBJ databases">
        <title>Actinorhabdospora filicis NBRC 111898.</title>
        <authorList>
            <person name="Ichikawa N."/>
            <person name="Sato H."/>
            <person name="Tonouchi N."/>
        </authorList>
    </citation>
    <scope>NUCLEOTIDE SEQUENCE</scope>
    <source>
        <strain evidence="3">NBRC 111898</strain>
    </source>
</reference>
<keyword evidence="2" id="KW-0812">Transmembrane</keyword>
<sequence>MGLGDRLRRLDGRVLPPLGSAARRLRAGAGRRRVIASTGMVGAAILIVLAVIWTAGRGARPVDDSGSVVRVGVEQGADIPSYVDASGRELTELAKVSPAPTWALVSLSAYASPAQAAATAVGVEVARVYARVPLPRTQTEIIAMDIAALPGGLDAEMERAAVRKDADAASYGALAVKLSGTSAEEADQRAVYEGARAMAAAEAAAYRAHCACAYALVVRAAPAELLELAKRPFVRAVDPAPELTRFERSVFLPPLPEQEGAAGPADGALSAPSPPVGTPPAR</sequence>
<comment type="caution">
    <text evidence="3">The sequence shown here is derived from an EMBL/GenBank/DDBJ whole genome shotgun (WGS) entry which is preliminary data.</text>
</comment>
<dbReference type="EMBL" id="BSTX01000001">
    <property type="protein sequence ID" value="GLZ75359.1"/>
    <property type="molecule type" value="Genomic_DNA"/>
</dbReference>
<accession>A0A9W6SDQ9</accession>
<protein>
    <submittedName>
        <fullName evidence="3">Uncharacterized protein</fullName>
    </submittedName>
</protein>
<keyword evidence="2" id="KW-0472">Membrane</keyword>
<feature type="region of interest" description="Disordered" evidence="1">
    <location>
        <begin position="254"/>
        <end position="282"/>
    </location>
</feature>
<keyword evidence="4" id="KW-1185">Reference proteome</keyword>
<evidence type="ECO:0000313" key="3">
    <source>
        <dbReference type="EMBL" id="GLZ75359.1"/>
    </source>
</evidence>
<evidence type="ECO:0000313" key="4">
    <source>
        <dbReference type="Proteomes" id="UP001165079"/>
    </source>
</evidence>
<name>A0A9W6SDQ9_9ACTN</name>
<proteinExistence type="predicted"/>
<evidence type="ECO:0000256" key="2">
    <source>
        <dbReference type="SAM" id="Phobius"/>
    </source>
</evidence>
<gene>
    <name evidence="3" type="ORF">Afil01_01660</name>
</gene>